<proteinExistence type="predicted"/>
<keyword evidence="3" id="KW-1185">Reference proteome</keyword>
<protein>
    <recommendedName>
        <fullName evidence="4">Anti sigma-E protein RseA N-terminal domain-containing protein</fullName>
    </recommendedName>
</protein>
<keyword evidence="1" id="KW-0472">Membrane</keyword>
<dbReference type="RefSeq" id="WP_380863333.1">
    <property type="nucleotide sequence ID" value="NZ_JBHRXV010000011.1"/>
</dbReference>
<accession>A0ABV7XEA7</accession>
<gene>
    <name evidence="2" type="ORF">ACFOMD_16440</name>
</gene>
<feature type="transmembrane region" description="Helical" evidence="1">
    <location>
        <begin position="84"/>
        <end position="105"/>
    </location>
</feature>
<evidence type="ECO:0008006" key="4">
    <source>
        <dbReference type="Google" id="ProtNLM"/>
    </source>
</evidence>
<evidence type="ECO:0000256" key="1">
    <source>
        <dbReference type="SAM" id="Phobius"/>
    </source>
</evidence>
<keyword evidence="1" id="KW-1133">Transmembrane helix</keyword>
<evidence type="ECO:0000313" key="2">
    <source>
        <dbReference type="EMBL" id="MFC3714161.1"/>
    </source>
</evidence>
<sequence>MDRNRAQEIIAAYGADAGRWPPAERDAALALIAEDKALRAEQDVAASLDRELAVWAMATVHTGDVAATAAADAALAAIPQPRRWLPTAILGGSIAASLFAAVMILPAPGSDPAPDAATQIAQSSVPAAAPIQLAQVEQDVALYGTVFTLTPEEESLI</sequence>
<evidence type="ECO:0000313" key="3">
    <source>
        <dbReference type="Proteomes" id="UP001595615"/>
    </source>
</evidence>
<comment type="caution">
    <text evidence="2">The sequence shown here is derived from an EMBL/GenBank/DDBJ whole genome shotgun (WGS) entry which is preliminary data.</text>
</comment>
<keyword evidence="1" id="KW-0812">Transmembrane</keyword>
<reference evidence="3" key="1">
    <citation type="journal article" date="2019" name="Int. J. Syst. Evol. Microbiol.">
        <title>The Global Catalogue of Microorganisms (GCM) 10K type strain sequencing project: providing services to taxonomists for standard genome sequencing and annotation.</title>
        <authorList>
            <consortium name="The Broad Institute Genomics Platform"/>
            <consortium name="The Broad Institute Genome Sequencing Center for Infectious Disease"/>
            <person name="Wu L."/>
            <person name="Ma J."/>
        </authorList>
    </citation>
    <scope>NUCLEOTIDE SEQUENCE [LARGE SCALE GENOMIC DNA]</scope>
    <source>
        <strain evidence="3">KCTC 42644</strain>
    </source>
</reference>
<organism evidence="2 3">
    <name type="scientific">Sphingoaurantiacus capsulatus</name>
    <dbReference type="NCBI Taxonomy" id="1771310"/>
    <lineage>
        <taxon>Bacteria</taxon>
        <taxon>Pseudomonadati</taxon>
        <taxon>Pseudomonadota</taxon>
        <taxon>Alphaproteobacteria</taxon>
        <taxon>Sphingomonadales</taxon>
        <taxon>Sphingosinicellaceae</taxon>
        <taxon>Sphingoaurantiacus</taxon>
    </lineage>
</organism>
<dbReference type="EMBL" id="JBHRXV010000011">
    <property type="protein sequence ID" value="MFC3714161.1"/>
    <property type="molecule type" value="Genomic_DNA"/>
</dbReference>
<dbReference type="Proteomes" id="UP001595615">
    <property type="component" value="Unassembled WGS sequence"/>
</dbReference>
<name>A0ABV7XEA7_9SPHN</name>